<evidence type="ECO:0000313" key="4">
    <source>
        <dbReference type="Proteomes" id="UP000222056"/>
    </source>
</evidence>
<protein>
    <submittedName>
        <fullName evidence="3">Macrocin-O-methyltransferase (TylF)</fullName>
    </submittedName>
</protein>
<evidence type="ECO:0000313" key="3">
    <source>
        <dbReference type="EMBL" id="SEH10274.1"/>
    </source>
</evidence>
<dbReference type="InterPro" id="IPR029063">
    <property type="entry name" value="SAM-dependent_MTases_sf"/>
</dbReference>
<proteinExistence type="predicted"/>
<feature type="region of interest" description="Disordered" evidence="2">
    <location>
        <begin position="1"/>
        <end position="34"/>
    </location>
</feature>
<evidence type="ECO:0000256" key="1">
    <source>
        <dbReference type="SAM" id="Coils"/>
    </source>
</evidence>
<dbReference type="EMBL" id="FNWJ01000001">
    <property type="protein sequence ID" value="SEH10274.1"/>
    <property type="molecule type" value="Genomic_DNA"/>
</dbReference>
<feature type="coiled-coil region" evidence="1">
    <location>
        <begin position="369"/>
        <end position="417"/>
    </location>
</feature>
<dbReference type="SUPFAM" id="SSF53335">
    <property type="entry name" value="S-adenosyl-L-methionine-dependent methyltransferases"/>
    <property type="match status" value="1"/>
</dbReference>
<dbReference type="Proteomes" id="UP000222056">
    <property type="component" value="Unassembled WGS sequence"/>
</dbReference>
<organism evidence="3 4">
    <name type="scientific">Thermoleophilum album</name>
    <dbReference type="NCBI Taxonomy" id="29539"/>
    <lineage>
        <taxon>Bacteria</taxon>
        <taxon>Bacillati</taxon>
        <taxon>Actinomycetota</taxon>
        <taxon>Thermoleophilia</taxon>
        <taxon>Thermoleophilales</taxon>
        <taxon>Thermoleophilaceae</taxon>
        <taxon>Thermoleophilum</taxon>
    </lineage>
</organism>
<dbReference type="PANTHER" id="PTHR40036:SF1">
    <property type="entry name" value="MACROCIN O-METHYLTRANSFERASE"/>
    <property type="match status" value="1"/>
</dbReference>
<keyword evidence="4" id="KW-1185">Reference proteome</keyword>
<feature type="compositionally biased region" description="Low complexity" evidence="2">
    <location>
        <begin position="20"/>
        <end position="31"/>
    </location>
</feature>
<sequence>MKGRAGSDSGRQGAESTTKAVGAAGGAPPRAVADRHARRVIDALARLRCTRPLASTPAAGDPASLRRAYLDLLKLTICDLIGPTTLTVLPTPDGGVLSRELRGELKQIRAIGMDWPYNGISMGGLMRLDDLDRCIETIANERVPGDLIEAGVWRGGAALFMRAALAAHGIEGDRVVVVADSFKGFRRDKGEPSAGRSAGLEGMLREIEYLAVSAAEVRENFARFGYTEGFEFIEGFFEETLPRLKGSRRWALIRLDGDTYTATRTGLEALYDDLVEGGFVIIDDYGWVEECRAAVEEFRAARGIEDRIEWVDWTCVRWRKGSGPGREPVRPPDLPLEDAVEQLGELQGVVNPRYGLELAPTPRIPTAREAELTLSLESAQAELAGMRERTHALNAELTGLRERLGELEQRCQKYEGALGRRITRRLRRAASLVLRHVR</sequence>
<name>A0A1H6FKF2_THEAL</name>
<dbReference type="Gene3D" id="3.40.50.150">
    <property type="entry name" value="Vaccinia Virus protein VP39"/>
    <property type="match status" value="1"/>
</dbReference>
<keyword evidence="1" id="KW-0175">Coiled coil</keyword>
<dbReference type="GO" id="GO:0008168">
    <property type="term" value="F:methyltransferase activity"/>
    <property type="evidence" value="ECO:0007669"/>
    <property type="project" value="UniProtKB-KW"/>
</dbReference>
<accession>A0A1H6FKF2</accession>
<keyword evidence="3" id="KW-0489">Methyltransferase</keyword>
<dbReference type="Pfam" id="PF05711">
    <property type="entry name" value="TylF"/>
    <property type="match status" value="1"/>
</dbReference>
<gene>
    <name evidence="3" type="ORF">SAMN02745716_0123</name>
</gene>
<keyword evidence="3" id="KW-0808">Transferase</keyword>
<dbReference type="STRING" id="29539.SAMN02745716_0123"/>
<dbReference type="PANTHER" id="PTHR40036">
    <property type="entry name" value="MACROCIN O-METHYLTRANSFERASE"/>
    <property type="match status" value="1"/>
</dbReference>
<dbReference type="InterPro" id="IPR008884">
    <property type="entry name" value="TylF_MeTrfase"/>
</dbReference>
<dbReference type="AlphaFoldDB" id="A0A1H6FKF2"/>
<dbReference type="GO" id="GO:0032259">
    <property type="term" value="P:methylation"/>
    <property type="evidence" value="ECO:0007669"/>
    <property type="project" value="UniProtKB-KW"/>
</dbReference>
<evidence type="ECO:0000256" key="2">
    <source>
        <dbReference type="SAM" id="MobiDB-lite"/>
    </source>
</evidence>
<reference evidence="4" key="1">
    <citation type="submission" date="2016-10" db="EMBL/GenBank/DDBJ databases">
        <authorList>
            <person name="Varghese N."/>
            <person name="Submissions S."/>
        </authorList>
    </citation>
    <scope>NUCLEOTIDE SEQUENCE [LARGE SCALE GENOMIC DNA]</scope>
    <source>
        <strain evidence="4">ATCC 35263</strain>
    </source>
</reference>